<dbReference type="KEGG" id="ahel:Q31a_52520"/>
<dbReference type="AlphaFoldDB" id="A0A518GE51"/>
<protein>
    <submittedName>
        <fullName evidence="1">Uncharacterized protein</fullName>
    </submittedName>
</protein>
<gene>
    <name evidence="1" type="ORF">Q31a_52520</name>
</gene>
<sequence length="93" mass="10480">MRGRQCLSPATHARLITLAAEHDRRRLRHRITSYSDCVACTISTFRRCDTPTNYGRAGGANRRWMKTVCVPIVLVVGLMQALHQAQRSSLARS</sequence>
<accession>A0A518GE51</accession>
<evidence type="ECO:0000313" key="1">
    <source>
        <dbReference type="EMBL" id="QDV26873.1"/>
    </source>
</evidence>
<dbReference type="EMBL" id="CP036298">
    <property type="protein sequence ID" value="QDV26873.1"/>
    <property type="molecule type" value="Genomic_DNA"/>
</dbReference>
<name>A0A518GE51_9BACT</name>
<dbReference type="Proteomes" id="UP000318017">
    <property type="component" value="Chromosome"/>
</dbReference>
<evidence type="ECO:0000313" key="2">
    <source>
        <dbReference type="Proteomes" id="UP000318017"/>
    </source>
</evidence>
<reference evidence="1 2" key="1">
    <citation type="submission" date="2019-02" db="EMBL/GenBank/DDBJ databases">
        <title>Deep-cultivation of Planctomycetes and their phenomic and genomic characterization uncovers novel biology.</title>
        <authorList>
            <person name="Wiegand S."/>
            <person name="Jogler M."/>
            <person name="Boedeker C."/>
            <person name="Pinto D."/>
            <person name="Vollmers J."/>
            <person name="Rivas-Marin E."/>
            <person name="Kohn T."/>
            <person name="Peeters S.H."/>
            <person name="Heuer A."/>
            <person name="Rast P."/>
            <person name="Oberbeckmann S."/>
            <person name="Bunk B."/>
            <person name="Jeske O."/>
            <person name="Meyerdierks A."/>
            <person name="Storesund J.E."/>
            <person name="Kallscheuer N."/>
            <person name="Luecker S."/>
            <person name="Lage O.M."/>
            <person name="Pohl T."/>
            <person name="Merkel B.J."/>
            <person name="Hornburger P."/>
            <person name="Mueller R.-W."/>
            <person name="Bruemmer F."/>
            <person name="Labrenz M."/>
            <person name="Spormann A.M."/>
            <person name="Op den Camp H."/>
            <person name="Overmann J."/>
            <person name="Amann R."/>
            <person name="Jetten M.S.M."/>
            <person name="Mascher T."/>
            <person name="Medema M.H."/>
            <person name="Devos D.P."/>
            <person name="Kaster A.-K."/>
            <person name="Ovreas L."/>
            <person name="Rohde M."/>
            <person name="Galperin M.Y."/>
            <person name="Jogler C."/>
        </authorList>
    </citation>
    <scope>NUCLEOTIDE SEQUENCE [LARGE SCALE GENOMIC DNA]</scope>
    <source>
        <strain evidence="1 2">Q31a</strain>
    </source>
</reference>
<organism evidence="1 2">
    <name type="scientific">Aureliella helgolandensis</name>
    <dbReference type="NCBI Taxonomy" id="2527968"/>
    <lineage>
        <taxon>Bacteria</taxon>
        <taxon>Pseudomonadati</taxon>
        <taxon>Planctomycetota</taxon>
        <taxon>Planctomycetia</taxon>
        <taxon>Pirellulales</taxon>
        <taxon>Pirellulaceae</taxon>
        <taxon>Aureliella</taxon>
    </lineage>
</organism>
<proteinExistence type="predicted"/>
<keyword evidence="2" id="KW-1185">Reference proteome</keyword>